<dbReference type="Proteomes" id="UP000184368">
    <property type="component" value="Unassembled WGS sequence"/>
</dbReference>
<sequence>MPQQFFMKNSEGGHPFHKQTLLPGFMSCMFLLALCFLPNLLAAQRLGFVKRYVNKIINDTTDIREPQFLAYPTLAFAPETSWEIGLSSLFVYYAKRDTTNRLSEINGFTFYTLRRQYGAFFDHALYTHQNRYAFLGRIRYQNFPLLYFGIGPNTPAEFEARVDARLLNIKERALKRIGKNIFTGVEVDFQRLSSVAFVPHGQASVTRPLGHEGSANLGLGAGILYDDRHNVLNVRKGAFAELALLHYNRAWGSDFGFTTILSDNRWYKSLNSRNVLALQAFGQFSIGQPPFNQLALLGGESLMRGYYTGRFRDRNQLAAQAEFRMLPFSFAKRWGAAVFGGTGTVFNRFGNLSLRNFVVAGGAGLRFLLFPKKDIYTRLDFALTREGSGLYIFIGEAF</sequence>
<name>A0A1M4ZK26_9BACT</name>
<organism evidence="2 3">
    <name type="scientific">Cnuella takakiae</name>
    <dbReference type="NCBI Taxonomy" id="1302690"/>
    <lineage>
        <taxon>Bacteria</taxon>
        <taxon>Pseudomonadati</taxon>
        <taxon>Bacteroidota</taxon>
        <taxon>Chitinophagia</taxon>
        <taxon>Chitinophagales</taxon>
        <taxon>Chitinophagaceae</taxon>
        <taxon>Cnuella</taxon>
    </lineage>
</organism>
<feature type="transmembrane region" description="Helical" evidence="1">
    <location>
        <begin position="20"/>
        <end position="42"/>
    </location>
</feature>
<reference evidence="2 3" key="1">
    <citation type="submission" date="2016-11" db="EMBL/GenBank/DDBJ databases">
        <authorList>
            <person name="Jaros S."/>
            <person name="Januszkiewicz K."/>
            <person name="Wedrychowicz H."/>
        </authorList>
    </citation>
    <scope>NUCLEOTIDE SEQUENCE [LARGE SCALE GENOMIC DNA]</scope>
    <source>
        <strain evidence="2 3">DSM 26897</strain>
    </source>
</reference>
<keyword evidence="3" id="KW-1185">Reference proteome</keyword>
<dbReference type="AlphaFoldDB" id="A0A1M4ZK26"/>
<dbReference type="EMBL" id="FQUO01000005">
    <property type="protein sequence ID" value="SHF18351.1"/>
    <property type="molecule type" value="Genomic_DNA"/>
</dbReference>
<gene>
    <name evidence="2" type="ORF">SAMN05444008_105251</name>
</gene>
<keyword evidence="1" id="KW-0472">Membrane</keyword>
<keyword evidence="1" id="KW-1133">Transmembrane helix</keyword>
<evidence type="ECO:0000256" key="1">
    <source>
        <dbReference type="SAM" id="Phobius"/>
    </source>
</evidence>
<evidence type="ECO:0008006" key="4">
    <source>
        <dbReference type="Google" id="ProtNLM"/>
    </source>
</evidence>
<dbReference type="Gene3D" id="2.40.160.50">
    <property type="entry name" value="membrane protein fhac: a member of the omp85/tpsb transporter family"/>
    <property type="match status" value="1"/>
</dbReference>
<evidence type="ECO:0000313" key="2">
    <source>
        <dbReference type="EMBL" id="SHF18351.1"/>
    </source>
</evidence>
<evidence type="ECO:0000313" key="3">
    <source>
        <dbReference type="Proteomes" id="UP000184368"/>
    </source>
</evidence>
<protein>
    <recommendedName>
        <fullName evidence="4">Surface antigen</fullName>
    </recommendedName>
</protein>
<proteinExistence type="predicted"/>
<keyword evidence="1" id="KW-0812">Transmembrane</keyword>
<dbReference type="STRING" id="1302690.BUE76_21575"/>
<accession>A0A1M4ZK26</accession>